<dbReference type="GO" id="GO:0046872">
    <property type="term" value="F:metal ion binding"/>
    <property type="evidence" value="ECO:0007669"/>
    <property type="project" value="UniProtKB-KW"/>
</dbReference>
<keyword evidence="2 4" id="KW-0479">Metal-binding</keyword>
<evidence type="ECO:0000256" key="3">
    <source>
        <dbReference type="ARBA" id="ARBA00023004"/>
    </source>
</evidence>
<evidence type="ECO:0000259" key="5">
    <source>
        <dbReference type="PROSITE" id="PS51007"/>
    </source>
</evidence>
<evidence type="ECO:0000313" key="6">
    <source>
        <dbReference type="EMBL" id="KHK93739.1"/>
    </source>
</evidence>
<keyword evidence="3 4" id="KW-0408">Iron</keyword>
<evidence type="ECO:0000313" key="7">
    <source>
        <dbReference type="Proteomes" id="UP000031057"/>
    </source>
</evidence>
<dbReference type="SUPFAM" id="SSF46626">
    <property type="entry name" value="Cytochrome c"/>
    <property type="match status" value="1"/>
</dbReference>
<keyword evidence="1 4" id="KW-0349">Heme</keyword>
<dbReference type="InterPro" id="IPR009056">
    <property type="entry name" value="Cyt_c-like_dom"/>
</dbReference>
<dbReference type="AlphaFoldDB" id="A0A0B1ZWE4"/>
<keyword evidence="7" id="KW-1185">Reference proteome</keyword>
<proteinExistence type="predicted"/>
<sequence>MPAFLAGIIFTLVVSAMIGLTIMYGGLYNVAASSGHSPVARWILDTTEEHSVARQAGNMPTPPRFTAAMIRSGGQDFQKTCQTCHGGPGAQPAPFARTMTPTPPDLDKVAKELSAKEIFWILQHGIKMTAMPAFGEVEKDDDLWNMVAFVKHLPQMTPQQYQALGRGAPRDQDS</sequence>
<evidence type="ECO:0000256" key="2">
    <source>
        <dbReference type="ARBA" id="ARBA00022723"/>
    </source>
</evidence>
<comment type="caution">
    <text evidence="6">The sequence shown here is derived from an EMBL/GenBank/DDBJ whole genome shotgun (WGS) entry which is preliminary data.</text>
</comment>
<organism evidence="6 7">
    <name type="scientific">Novosphingobium malaysiense</name>
    <dbReference type="NCBI Taxonomy" id="1348853"/>
    <lineage>
        <taxon>Bacteria</taxon>
        <taxon>Pseudomonadati</taxon>
        <taxon>Pseudomonadota</taxon>
        <taxon>Alphaproteobacteria</taxon>
        <taxon>Sphingomonadales</taxon>
        <taxon>Sphingomonadaceae</taxon>
        <taxon>Novosphingobium</taxon>
    </lineage>
</organism>
<dbReference type="STRING" id="1348853.LK12_04870"/>
<dbReference type="Gene3D" id="1.10.760.10">
    <property type="entry name" value="Cytochrome c-like domain"/>
    <property type="match status" value="1"/>
</dbReference>
<dbReference type="GO" id="GO:0009055">
    <property type="term" value="F:electron transfer activity"/>
    <property type="evidence" value="ECO:0007669"/>
    <property type="project" value="InterPro"/>
</dbReference>
<evidence type="ECO:0000256" key="1">
    <source>
        <dbReference type="ARBA" id="ARBA00022617"/>
    </source>
</evidence>
<dbReference type="InterPro" id="IPR036909">
    <property type="entry name" value="Cyt_c-like_dom_sf"/>
</dbReference>
<dbReference type="EMBL" id="JTDI01000001">
    <property type="protein sequence ID" value="KHK93739.1"/>
    <property type="molecule type" value="Genomic_DNA"/>
</dbReference>
<evidence type="ECO:0000256" key="4">
    <source>
        <dbReference type="PROSITE-ProRule" id="PRU00433"/>
    </source>
</evidence>
<dbReference type="PROSITE" id="PS51007">
    <property type="entry name" value="CYTC"/>
    <property type="match status" value="1"/>
</dbReference>
<reference evidence="6 7" key="1">
    <citation type="submission" date="2014-10" db="EMBL/GenBank/DDBJ databases">
        <title>Genome sequence of Novosphingobium malaysiense MUSC 273(T).</title>
        <authorList>
            <person name="Lee L.-H."/>
        </authorList>
    </citation>
    <scope>NUCLEOTIDE SEQUENCE [LARGE SCALE GENOMIC DNA]</scope>
    <source>
        <strain evidence="6 7">MUSC 273</strain>
    </source>
</reference>
<dbReference type="Proteomes" id="UP000031057">
    <property type="component" value="Unassembled WGS sequence"/>
</dbReference>
<name>A0A0B1ZWE4_9SPHN</name>
<dbReference type="Pfam" id="PF13442">
    <property type="entry name" value="Cytochrome_CBB3"/>
    <property type="match status" value="1"/>
</dbReference>
<feature type="domain" description="Cytochrome c" evidence="5">
    <location>
        <begin position="68"/>
        <end position="154"/>
    </location>
</feature>
<gene>
    <name evidence="6" type="ORF">LK12_04870</name>
</gene>
<protein>
    <recommendedName>
        <fullName evidence="5">Cytochrome c domain-containing protein</fullName>
    </recommendedName>
</protein>
<dbReference type="GO" id="GO:0020037">
    <property type="term" value="F:heme binding"/>
    <property type="evidence" value="ECO:0007669"/>
    <property type="project" value="InterPro"/>
</dbReference>
<accession>A0A0B1ZWE4</accession>